<reference evidence="1 2" key="1">
    <citation type="submission" date="2018-11" db="EMBL/GenBank/DDBJ databases">
        <authorList>
            <consortium name="Pathogen Informatics"/>
        </authorList>
    </citation>
    <scope>NUCLEOTIDE SEQUENCE [LARGE SCALE GENOMIC DNA]</scope>
    <source>
        <strain>Denwood</strain>
        <strain evidence="2">Zambia</strain>
    </source>
</reference>
<dbReference type="AlphaFoldDB" id="A0A3P8G6D7"/>
<proteinExistence type="predicted"/>
<gene>
    <name evidence="1" type="ORF">SMTD_LOCUS21137</name>
</gene>
<protein>
    <submittedName>
        <fullName evidence="1">Uncharacterized protein</fullName>
    </submittedName>
</protein>
<evidence type="ECO:0000313" key="2">
    <source>
        <dbReference type="Proteomes" id="UP000269396"/>
    </source>
</evidence>
<organism evidence="1 2">
    <name type="scientific">Schistosoma mattheei</name>
    <dbReference type="NCBI Taxonomy" id="31246"/>
    <lineage>
        <taxon>Eukaryota</taxon>
        <taxon>Metazoa</taxon>
        <taxon>Spiralia</taxon>
        <taxon>Lophotrochozoa</taxon>
        <taxon>Platyhelminthes</taxon>
        <taxon>Trematoda</taxon>
        <taxon>Digenea</taxon>
        <taxon>Strigeidida</taxon>
        <taxon>Schistosomatoidea</taxon>
        <taxon>Schistosomatidae</taxon>
        <taxon>Schistosoma</taxon>
    </lineage>
</organism>
<dbReference type="EMBL" id="UZAL01046405">
    <property type="protein sequence ID" value="VDP84207.1"/>
    <property type="molecule type" value="Genomic_DNA"/>
</dbReference>
<dbReference type="Proteomes" id="UP000269396">
    <property type="component" value="Unassembled WGS sequence"/>
</dbReference>
<accession>A0A3P8G6D7</accession>
<sequence length="54" mass="5621">MITSVIVGHIADSFSLQAGFKFTSQVSLLFSKDGSGQDTTTVIVPIVGSAVTVY</sequence>
<name>A0A3P8G6D7_9TREM</name>
<evidence type="ECO:0000313" key="1">
    <source>
        <dbReference type="EMBL" id="VDP84207.1"/>
    </source>
</evidence>
<keyword evidence="2" id="KW-1185">Reference proteome</keyword>